<feature type="transmembrane region" description="Helical" evidence="8">
    <location>
        <begin position="84"/>
        <end position="105"/>
    </location>
</feature>
<comment type="caution">
    <text evidence="11">The sequence shown here is derived from an EMBL/GenBank/DDBJ whole genome shotgun (WGS) entry which is preliminary data.</text>
</comment>
<gene>
    <name evidence="11" type="ORF">SAMN04487964_11646</name>
</gene>
<keyword evidence="12" id="KW-1185">Reference proteome</keyword>
<dbReference type="EMBL" id="FXWV01000016">
    <property type="protein sequence ID" value="SMR77712.1"/>
    <property type="molecule type" value="Genomic_DNA"/>
</dbReference>
<dbReference type="Pfam" id="PF00884">
    <property type="entry name" value="Sulfatase"/>
    <property type="match status" value="1"/>
</dbReference>
<feature type="domain" description="Phosphoethanolamine transferase N-terminal" evidence="10">
    <location>
        <begin position="65"/>
        <end position="212"/>
    </location>
</feature>
<dbReference type="Pfam" id="PF08019">
    <property type="entry name" value="EptA_B_N"/>
    <property type="match status" value="1"/>
</dbReference>
<dbReference type="PANTHER" id="PTHR30443:SF0">
    <property type="entry name" value="PHOSPHOETHANOLAMINE TRANSFERASE EPTA"/>
    <property type="match status" value="1"/>
</dbReference>
<keyword evidence="3" id="KW-0997">Cell inner membrane</keyword>
<feature type="transmembrane region" description="Helical" evidence="8">
    <location>
        <begin position="54"/>
        <end position="72"/>
    </location>
</feature>
<evidence type="ECO:0000256" key="1">
    <source>
        <dbReference type="ARBA" id="ARBA00004429"/>
    </source>
</evidence>
<feature type="transmembrane region" description="Helical" evidence="8">
    <location>
        <begin position="159"/>
        <end position="181"/>
    </location>
</feature>
<dbReference type="PANTHER" id="PTHR30443">
    <property type="entry name" value="INNER MEMBRANE PROTEIN"/>
    <property type="match status" value="1"/>
</dbReference>
<keyword evidence="4" id="KW-0808">Transferase</keyword>
<keyword evidence="2" id="KW-1003">Cell membrane</keyword>
<dbReference type="InterPro" id="IPR017850">
    <property type="entry name" value="Alkaline_phosphatase_core_sf"/>
</dbReference>
<evidence type="ECO:0000259" key="9">
    <source>
        <dbReference type="Pfam" id="PF00884"/>
    </source>
</evidence>
<dbReference type="InterPro" id="IPR000917">
    <property type="entry name" value="Sulfatase_N"/>
</dbReference>
<evidence type="ECO:0000256" key="2">
    <source>
        <dbReference type="ARBA" id="ARBA00022475"/>
    </source>
</evidence>
<feature type="transmembrane region" description="Helical" evidence="8">
    <location>
        <begin position="125"/>
        <end position="147"/>
    </location>
</feature>
<accession>A0ABY1S369</accession>
<comment type="subcellular location">
    <subcellularLocation>
        <location evidence="1">Cell inner membrane</location>
        <topology evidence="1">Multi-pass membrane protein</topology>
    </subcellularLocation>
</comment>
<evidence type="ECO:0000313" key="11">
    <source>
        <dbReference type="EMBL" id="SMR77712.1"/>
    </source>
</evidence>
<keyword evidence="7 8" id="KW-0472">Membrane</keyword>
<keyword evidence="5 8" id="KW-0812">Transmembrane</keyword>
<feature type="domain" description="Sulfatase N-terminal" evidence="9">
    <location>
        <begin position="243"/>
        <end position="531"/>
    </location>
</feature>
<evidence type="ECO:0000313" key="12">
    <source>
        <dbReference type="Proteomes" id="UP001159257"/>
    </source>
</evidence>
<evidence type="ECO:0000256" key="6">
    <source>
        <dbReference type="ARBA" id="ARBA00022989"/>
    </source>
</evidence>
<proteinExistence type="predicted"/>
<sequence length="565" mass="63325">MTKKCSAPALRIWPTALHPVSMSVCITLMLCLFYNEPLWQLILDQPYESVTDRWLFATAFLSFLAAVIQLFIGSMAWPRLVKPLAIFLLLSAAAVNYFMESYGILIDKSMVQNLFETDAAEASDLISTELVSHLLFKGLLPAVIVMLVPIRRTTLKSQLTAQGLSLLFCITLIGLNTALLYKDYSSLFRNHREIRNLAVPSNYLYYSARYLAGAYDPVSRPFQPLGMDAVQRVETGRQKPDLLIVVLGETARSQNFSLNGYARPTNPELEARSVVSFRNVEACGTSTAISVPCMFSLLGRAHYEAQTASHQSNVLDVLQQAGINVLWRDNNSGCKGVCERVPHESTQQLIPEHDCDTEECFDEQLLEGLDKWLDQQSGSTMVVLHQKGSHGPSYYKRIPKGYETFTPVCTSNQLQSCSKETITNAYDNSIRYTDHLLSQIIDLLQDQGERYTTAMVYISDHGESLGENNLYLHGMPWLIAPEEQKKIPLITWLSDDFQQSHQLPVSCLQSHKEQPLSHDYLPHSLLGLLNVNTSVYKRELDLFADCRAGKNRLAGHAGTLTTQGS</sequence>
<name>A0ABY1S369_9GAMM</name>
<feature type="transmembrane region" description="Helical" evidence="8">
    <location>
        <begin position="12"/>
        <end position="34"/>
    </location>
</feature>
<keyword evidence="6 8" id="KW-1133">Transmembrane helix</keyword>
<organism evidence="11 12">
    <name type="scientific">Marinobacterium sediminicola</name>
    <dbReference type="NCBI Taxonomy" id="518898"/>
    <lineage>
        <taxon>Bacteria</taxon>
        <taxon>Pseudomonadati</taxon>
        <taxon>Pseudomonadota</taxon>
        <taxon>Gammaproteobacteria</taxon>
        <taxon>Oceanospirillales</taxon>
        <taxon>Oceanospirillaceae</taxon>
        <taxon>Marinobacterium</taxon>
    </lineage>
</organism>
<reference evidence="11 12" key="1">
    <citation type="submission" date="2017-05" db="EMBL/GenBank/DDBJ databases">
        <authorList>
            <person name="Varghese N."/>
            <person name="Submissions S."/>
        </authorList>
    </citation>
    <scope>NUCLEOTIDE SEQUENCE [LARGE SCALE GENOMIC DNA]</scope>
    <source>
        <strain evidence="11 12">CGMCC 1.7287</strain>
    </source>
</reference>
<evidence type="ECO:0000259" key="10">
    <source>
        <dbReference type="Pfam" id="PF08019"/>
    </source>
</evidence>
<evidence type="ECO:0000256" key="3">
    <source>
        <dbReference type="ARBA" id="ARBA00022519"/>
    </source>
</evidence>
<evidence type="ECO:0000256" key="5">
    <source>
        <dbReference type="ARBA" id="ARBA00022692"/>
    </source>
</evidence>
<dbReference type="Proteomes" id="UP001159257">
    <property type="component" value="Unassembled WGS sequence"/>
</dbReference>
<protein>
    <submittedName>
        <fullName evidence="11">Lipid A ethanolaminephosphotransferase</fullName>
    </submittedName>
</protein>
<evidence type="ECO:0000256" key="4">
    <source>
        <dbReference type="ARBA" id="ARBA00022679"/>
    </source>
</evidence>
<dbReference type="CDD" id="cd16017">
    <property type="entry name" value="LptA"/>
    <property type="match status" value="1"/>
</dbReference>
<evidence type="ECO:0000256" key="8">
    <source>
        <dbReference type="SAM" id="Phobius"/>
    </source>
</evidence>
<dbReference type="RefSeq" id="WP_275424678.1">
    <property type="nucleotide sequence ID" value="NZ_BAAAEY010000001.1"/>
</dbReference>
<dbReference type="SUPFAM" id="SSF53649">
    <property type="entry name" value="Alkaline phosphatase-like"/>
    <property type="match status" value="1"/>
</dbReference>
<dbReference type="Gene3D" id="3.40.720.10">
    <property type="entry name" value="Alkaline Phosphatase, subunit A"/>
    <property type="match status" value="1"/>
</dbReference>
<dbReference type="InterPro" id="IPR058130">
    <property type="entry name" value="PEA_transf_C"/>
</dbReference>
<dbReference type="InterPro" id="IPR040423">
    <property type="entry name" value="PEA_transferase"/>
</dbReference>
<dbReference type="InterPro" id="IPR012549">
    <property type="entry name" value="EptA-like_N"/>
</dbReference>
<evidence type="ECO:0000256" key="7">
    <source>
        <dbReference type="ARBA" id="ARBA00023136"/>
    </source>
</evidence>
<dbReference type="NCBIfam" id="NF028537">
    <property type="entry name" value="P_eth_NH2_trans"/>
    <property type="match status" value="1"/>
</dbReference>